<dbReference type="InterPro" id="IPR007757">
    <property type="entry name" value="MT-A70-like"/>
</dbReference>
<dbReference type="EC" id="2.1.1.348" evidence="1"/>
<dbReference type="PANTHER" id="PTHR12829:SF7">
    <property type="entry name" value="N6-ADENOSINE-METHYLTRANSFERASE CATALYTIC SUBUNIT"/>
    <property type="match status" value="1"/>
</dbReference>
<dbReference type="GO" id="GO:0036396">
    <property type="term" value="C:RNA N6-methyladenosine methyltransferase complex"/>
    <property type="evidence" value="ECO:0007669"/>
    <property type="project" value="TreeGrafter"/>
</dbReference>
<dbReference type="EMBL" id="VXIV02003141">
    <property type="protein sequence ID" value="KAF6020880.1"/>
    <property type="molecule type" value="Genomic_DNA"/>
</dbReference>
<sequence>MSDTWDEIQTVRKKTAGLRDKLAKRKQERQNILQANSLLVSSSSTTVSTEIVSSEATPLCDSKQVNETQKRDNIADKKDSLFTVDSQNAEEKDEQKLSNDDITTIEDWLLVELDMPNVSLPLDGVTLSEKILHETKVTHTMLDLASVLANFESRCLLVMEKGKDESIKILSTNHVQIANLAKERGVSKKRVAKNLEITSDENKKAKTDNKLNIEMLLASETAKERETKKLNEEIKDLLSAASAKEQMMSSKFKSQGGTMKEFCSYGTRSECRTVKGSVCDKVHFRKLIHQHTDTALGDCSFLNTCFHMDTCKYIHYEVDQDDLNRIKRANMSAAVRSLGSQGTSDFKMMPPQWVQCDMRNFDMSVLGKFAVIMADPPWDIHMELPYGTMSDDEMRSLNIPTLQDDGYIFLWVTGRAMELGRQCLELWGYRRCDELIWVKTNQLQKLIRTGRTGHWINHGKEHCLIGVKGNPQHMNKGLDCDVIVAEVRATSHKPDEIYGVIERLSPGTRKIELFGRPHNVQPNWMTLGNQLDGVQLHEEDVKRSFKEKYPDGKCI</sequence>
<comment type="caution">
    <text evidence="7">The sequence shown here is derived from an EMBL/GenBank/DDBJ whole genome shotgun (WGS) entry which is preliminary data.</text>
</comment>
<reference evidence="7" key="1">
    <citation type="submission" date="2020-06" db="EMBL/GenBank/DDBJ databases">
        <title>Draft genome of Bugula neritina, a colonial animal packing powerful symbionts and potential medicines.</title>
        <authorList>
            <person name="Rayko M."/>
        </authorList>
    </citation>
    <scope>NUCLEOTIDE SEQUENCE [LARGE SCALE GENOMIC DNA]</scope>
    <source>
        <strain evidence="7">Kwan_BN1</strain>
    </source>
</reference>
<dbReference type="SUPFAM" id="SSF53335">
    <property type="entry name" value="S-adenosyl-L-methionine-dependent methyltransferases"/>
    <property type="match status" value="1"/>
</dbReference>
<evidence type="ECO:0000256" key="5">
    <source>
        <dbReference type="ARBA" id="ARBA00048957"/>
    </source>
</evidence>
<organism evidence="7 8">
    <name type="scientific">Bugula neritina</name>
    <name type="common">Brown bryozoan</name>
    <name type="synonym">Sertularia neritina</name>
    <dbReference type="NCBI Taxonomy" id="10212"/>
    <lineage>
        <taxon>Eukaryota</taxon>
        <taxon>Metazoa</taxon>
        <taxon>Spiralia</taxon>
        <taxon>Lophotrochozoa</taxon>
        <taxon>Bryozoa</taxon>
        <taxon>Gymnolaemata</taxon>
        <taxon>Cheilostomatida</taxon>
        <taxon>Flustrina</taxon>
        <taxon>Buguloidea</taxon>
        <taxon>Bugulidae</taxon>
        <taxon>Bugula</taxon>
    </lineage>
</organism>
<dbReference type="OrthoDB" id="10262526at2759"/>
<keyword evidence="4" id="KW-0949">S-adenosyl-L-methionine</keyword>
<dbReference type="Pfam" id="PF05063">
    <property type="entry name" value="MT-A70"/>
    <property type="match status" value="1"/>
</dbReference>
<dbReference type="InterPro" id="IPR029063">
    <property type="entry name" value="SAM-dependent_MTases_sf"/>
</dbReference>
<dbReference type="PROSITE" id="PS51143">
    <property type="entry name" value="MT_A70"/>
    <property type="match status" value="1"/>
</dbReference>
<dbReference type="PROSITE" id="PS51563">
    <property type="entry name" value="SAM_MTA70L_1"/>
    <property type="match status" value="1"/>
</dbReference>
<dbReference type="GO" id="GO:0001734">
    <property type="term" value="F:mRNA m(6)A methyltransferase activity"/>
    <property type="evidence" value="ECO:0007669"/>
    <property type="project" value="UniProtKB-EC"/>
</dbReference>
<name>A0A7J7J3V9_BUGNE</name>
<evidence type="ECO:0000256" key="4">
    <source>
        <dbReference type="ARBA" id="ARBA00022691"/>
    </source>
</evidence>
<dbReference type="Proteomes" id="UP000593567">
    <property type="component" value="Unassembled WGS sequence"/>
</dbReference>
<dbReference type="GO" id="GO:0001510">
    <property type="term" value="P:RNA methylation"/>
    <property type="evidence" value="ECO:0007669"/>
    <property type="project" value="InterPro"/>
</dbReference>
<evidence type="ECO:0000313" key="8">
    <source>
        <dbReference type="Proteomes" id="UP000593567"/>
    </source>
</evidence>
<gene>
    <name evidence="7" type="ORF">EB796_020795</name>
</gene>
<keyword evidence="8" id="KW-1185">Reference proteome</keyword>
<evidence type="ECO:0000313" key="7">
    <source>
        <dbReference type="EMBL" id="KAF6020880.1"/>
    </source>
</evidence>
<keyword evidence="3" id="KW-0808">Transferase</keyword>
<comment type="similarity">
    <text evidence="6">Belongs to the MT-A70-like family.</text>
</comment>
<evidence type="ECO:0000256" key="1">
    <source>
        <dbReference type="ARBA" id="ARBA00012160"/>
    </source>
</evidence>
<protein>
    <recommendedName>
        <fullName evidence="1">mRNA m(6)A methyltransferase</fullName>
        <ecNumber evidence="1">2.1.1.348</ecNumber>
    </recommendedName>
</protein>
<dbReference type="PANTHER" id="PTHR12829">
    <property type="entry name" value="N6-ADENOSINE-METHYLTRANSFERASE"/>
    <property type="match status" value="1"/>
</dbReference>
<proteinExistence type="inferred from homology"/>
<dbReference type="InterPro" id="IPR025848">
    <property type="entry name" value="MT-A70"/>
</dbReference>
<accession>A0A7J7J3V9</accession>
<dbReference type="AlphaFoldDB" id="A0A7J7J3V9"/>
<dbReference type="GO" id="GO:0005634">
    <property type="term" value="C:nucleus"/>
    <property type="evidence" value="ECO:0007669"/>
    <property type="project" value="InterPro"/>
</dbReference>
<evidence type="ECO:0000256" key="6">
    <source>
        <dbReference type="PROSITE-ProRule" id="PRU00489"/>
    </source>
</evidence>
<evidence type="ECO:0000256" key="2">
    <source>
        <dbReference type="ARBA" id="ARBA00022603"/>
    </source>
</evidence>
<comment type="catalytic activity">
    <reaction evidence="5">
        <text>an adenosine in mRNA + S-adenosyl-L-methionine = an N(6)-methyladenosine in mRNA + S-adenosyl-L-homocysteine + H(+)</text>
        <dbReference type="Rhea" id="RHEA:55584"/>
        <dbReference type="Rhea" id="RHEA-COMP:12414"/>
        <dbReference type="Rhea" id="RHEA-COMP:12417"/>
        <dbReference type="ChEBI" id="CHEBI:15378"/>
        <dbReference type="ChEBI" id="CHEBI:57856"/>
        <dbReference type="ChEBI" id="CHEBI:59789"/>
        <dbReference type="ChEBI" id="CHEBI:74411"/>
        <dbReference type="ChEBI" id="CHEBI:74449"/>
        <dbReference type="EC" id="2.1.1.348"/>
    </reaction>
</comment>
<evidence type="ECO:0000256" key="3">
    <source>
        <dbReference type="ARBA" id="ARBA00022679"/>
    </source>
</evidence>
<keyword evidence="2" id="KW-0489">Methyltransferase</keyword>